<comment type="caution">
    <text evidence="3">The sequence shown here is derived from an EMBL/GenBank/DDBJ whole genome shotgun (WGS) entry which is preliminary data.</text>
</comment>
<dbReference type="InterPro" id="IPR051688">
    <property type="entry name" value="USP_A"/>
</dbReference>
<dbReference type="PANTHER" id="PTHR43010">
    <property type="entry name" value="UNIVERSAL STRESS PROTEIN SLR1230"/>
    <property type="match status" value="1"/>
</dbReference>
<dbReference type="InterPro" id="IPR014729">
    <property type="entry name" value="Rossmann-like_a/b/a_fold"/>
</dbReference>
<sequence>MMKILLATDGSEYSKVAVEELARMPFQLNTEVRILSVFDNSLASAMGSVPMGGLPSTYNDAILIAKEVSEKNVKDAAKSLKKANSKLSITTTVVPGSPKNAILDESENYGANLIVVGSHGYGAFSRFLLGSVSQAVSLHANCSVLIVRKQDVTEKRKL</sequence>
<protein>
    <submittedName>
        <fullName evidence="3">Universal stress protein</fullName>
    </submittedName>
</protein>
<dbReference type="PRINTS" id="PR01438">
    <property type="entry name" value="UNVRSLSTRESS"/>
</dbReference>
<feature type="domain" description="UspA" evidence="2">
    <location>
        <begin position="2"/>
        <end position="148"/>
    </location>
</feature>
<dbReference type="Proteomes" id="UP000612329">
    <property type="component" value="Unassembled WGS sequence"/>
</dbReference>
<evidence type="ECO:0000256" key="1">
    <source>
        <dbReference type="ARBA" id="ARBA00008791"/>
    </source>
</evidence>
<accession>A0A8J3BG23</accession>
<keyword evidence="4" id="KW-1185">Reference proteome</keyword>
<dbReference type="InterPro" id="IPR006016">
    <property type="entry name" value="UspA"/>
</dbReference>
<dbReference type="PANTHER" id="PTHR43010:SF1">
    <property type="entry name" value="USPA DOMAIN-CONTAINING PROTEIN"/>
    <property type="match status" value="1"/>
</dbReference>
<proteinExistence type="inferred from homology"/>
<evidence type="ECO:0000259" key="2">
    <source>
        <dbReference type="Pfam" id="PF00582"/>
    </source>
</evidence>
<reference evidence="3" key="1">
    <citation type="journal article" date="2014" name="Int. J. Syst. Evol. Microbiol.">
        <title>Complete genome sequence of Corynebacterium casei LMG S-19264T (=DSM 44701T), isolated from a smear-ripened cheese.</title>
        <authorList>
            <consortium name="US DOE Joint Genome Institute (JGI-PGF)"/>
            <person name="Walter F."/>
            <person name="Albersmeier A."/>
            <person name="Kalinowski J."/>
            <person name="Ruckert C."/>
        </authorList>
    </citation>
    <scope>NUCLEOTIDE SEQUENCE</scope>
    <source>
        <strain evidence="3">JCM 12862</strain>
    </source>
</reference>
<evidence type="ECO:0000313" key="3">
    <source>
        <dbReference type="EMBL" id="GGK18754.1"/>
    </source>
</evidence>
<dbReference type="SUPFAM" id="SSF52402">
    <property type="entry name" value="Adenine nucleotide alpha hydrolases-like"/>
    <property type="match status" value="1"/>
</dbReference>
<reference evidence="3" key="2">
    <citation type="submission" date="2020-09" db="EMBL/GenBank/DDBJ databases">
        <authorList>
            <person name="Sun Q."/>
            <person name="Ohkuma M."/>
        </authorList>
    </citation>
    <scope>NUCLEOTIDE SEQUENCE</scope>
    <source>
        <strain evidence="3">JCM 12862</strain>
    </source>
</reference>
<dbReference type="Gene3D" id="3.40.50.620">
    <property type="entry name" value="HUPs"/>
    <property type="match status" value="1"/>
</dbReference>
<dbReference type="Pfam" id="PF00582">
    <property type="entry name" value="Usp"/>
    <property type="match status" value="1"/>
</dbReference>
<evidence type="ECO:0000313" key="4">
    <source>
        <dbReference type="Proteomes" id="UP000612329"/>
    </source>
</evidence>
<comment type="similarity">
    <text evidence="1">Belongs to the universal stress protein A family.</text>
</comment>
<gene>
    <name evidence="3" type="primary">usp-4</name>
    <name evidence="3" type="ORF">GCM10007962_11160</name>
</gene>
<dbReference type="InterPro" id="IPR006015">
    <property type="entry name" value="Universal_stress_UspA"/>
</dbReference>
<dbReference type="CDD" id="cd00293">
    <property type="entry name" value="USP-like"/>
    <property type="match status" value="1"/>
</dbReference>
<organism evidence="3 4">
    <name type="scientific">Yeosuana aromativorans</name>
    <dbReference type="NCBI Taxonomy" id="288019"/>
    <lineage>
        <taxon>Bacteria</taxon>
        <taxon>Pseudomonadati</taxon>
        <taxon>Bacteroidota</taxon>
        <taxon>Flavobacteriia</taxon>
        <taxon>Flavobacteriales</taxon>
        <taxon>Flavobacteriaceae</taxon>
        <taxon>Yeosuana</taxon>
    </lineage>
</organism>
<name>A0A8J3BG23_9FLAO</name>
<dbReference type="EMBL" id="BMNR01000002">
    <property type="protein sequence ID" value="GGK18754.1"/>
    <property type="molecule type" value="Genomic_DNA"/>
</dbReference>
<dbReference type="AlphaFoldDB" id="A0A8J3BG23"/>